<dbReference type="AlphaFoldDB" id="A0AAD3M807"/>
<feature type="region of interest" description="Disordered" evidence="1">
    <location>
        <begin position="1"/>
        <end position="32"/>
    </location>
</feature>
<protein>
    <submittedName>
        <fullName evidence="2">Far upstream element-binding protein 3 isoform X1</fullName>
    </submittedName>
</protein>
<proteinExistence type="predicted"/>
<dbReference type="EMBL" id="BRZM01003521">
    <property type="protein sequence ID" value="GLD48966.1"/>
    <property type="molecule type" value="Genomic_DNA"/>
</dbReference>
<keyword evidence="3" id="KW-1185">Reference proteome</keyword>
<feature type="compositionally biased region" description="Basic and acidic residues" evidence="1">
    <location>
        <begin position="70"/>
        <end position="80"/>
    </location>
</feature>
<feature type="region of interest" description="Disordered" evidence="1">
    <location>
        <begin position="61"/>
        <end position="86"/>
    </location>
</feature>
<name>A0AAD3M807_LATJO</name>
<gene>
    <name evidence="2" type="ORF">AKAME5_002736600</name>
</gene>
<accession>A0AAD3M807</accession>
<evidence type="ECO:0000313" key="2">
    <source>
        <dbReference type="EMBL" id="GLD48966.1"/>
    </source>
</evidence>
<organism evidence="2 3">
    <name type="scientific">Lates japonicus</name>
    <name type="common">Japanese lates</name>
    <dbReference type="NCBI Taxonomy" id="270547"/>
    <lineage>
        <taxon>Eukaryota</taxon>
        <taxon>Metazoa</taxon>
        <taxon>Chordata</taxon>
        <taxon>Craniata</taxon>
        <taxon>Vertebrata</taxon>
        <taxon>Euteleostomi</taxon>
        <taxon>Actinopterygii</taxon>
        <taxon>Neopterygii</taxon>
        <taxon>Teleostei</taxon>
        <taxon>Neoteleostei</taxon>
        <taxon>Acanthomorphata</taxon>
        <taxon>Carangaria</taxon>
        <taxon>Carangaria incertae sedis</taxon>
        <taxon>Centropomidae</taxon>
        <taxon>Lates</taxon>
    </lineage>
</organism>
<dbReference type="Proteomes" id="UP001279410">
    <property type="component" value="Unassembled WGS sequence"/>
</dbReference>
<comment type="caution">
    <text evidence="2">The sequence shown here is derived from an EMBL/GenBank/DDBJ whole genome shotgun (WGS) entry which is preliminary data.</text>
</comment>
<sequence>MPTGADKPLRITGDPKSAASPWSNGGSARQTRGDFRAAEQTLDQNGEAVVVPRFAVVIIGRSGDDQEDQNDAKGSGDRLSNKMMGQGPDRVAQVMGLRATATMRSTSSMNWFQALRCVVRHL</sequence>
<feature type="compositionally biased region" description="Polar residues" evidence="1">
    <location>
        <begin position="20"/>
        <end position="30"/>
    </location>
</feature>
<evidence type="ECO:0000313" key="3">
    <source>
        <dbReference type="Proteomes" id="UP001279410"/>
    </source>
</evidence>
<evidence type="ECO:0000256" key="1">
    <source>
        <dbReference type="SAM" id="MobiDB-lite"/>
    </source>
</evidence>
<reference evidence="2" key="1">
    <citation type="submission" date="2022-08" db="EMBL/GenBank/DDBJ databases">
        <title>Genome sequencing of akame (Lates japonicus).</title>
        <authorList>
            <person name="Hashiguchi Y."/>
            <person name="Takahashi H."/>
        </authorList>
    </citation>
    <scope>NUCLEOTIDE SEQUENCE</scope>
    <source>
        <strain evidence="2">Kochi</strain>
    </source>
</reference>